<evidence type="ECO:0000313" key="3">
    <source>
        <dbReference type="Proteomes" id="UP000306985"/>
    </source>
</evidence>
<organism evidence="2 3">
    <name type="scientific">Nakamurella flava</name>
    <dbReference type="NCBI Taxonomy" id="2576308"/>
    <lineage>
        <taxon>Bacteria</taxon>
        <taxon>Bacillati</taxon>
        <taxon>Actinomycetota</taxon>
        <taxon>Actinomycetes</taxon>
        <taxon>Nakamurellales</taxon>
        <taxon>Nakamurellaceae</taxon>
        <taxon>Nakamurella</taxon>
    </lineage>
</organism>
<feature type="domain" description="ABM" evidence="1">
    <location>
        <begin position="2"/>
        <end position="91"/>
    </location>
</feature>
<dbReference type="SUPFAM" id="SSF54909">
    <property type="entry name" value="Dimeric alpha+beta barrel"/>
    <property type="match status" value="1"/>
</dbReference>
<dbReference type="OrthoDB" id="3695636at2"/>
<dbReference type="PROSITE" id="PS51725">
    <property type="entry name" value="ABM"/>
    <property type="match status" value="1"/>
</dbReference>
<dbReference type="Gene3D" id="3.30.70.100">
    <property type="match status" value="1"/>
</dbReference>
<name>A0A4V6CRI7_9ACTN</name>
<dbReference type="Pfam" id="PF03992">
    <property type="entry name" value="ABM"/>
    <property type="match status" value="1"/>
</dbReference>
<dbReference type="GO" id="GO:0004497">
    <property type="term" value="F:monooxygenase activity"/>
    <property type="evidence" value="ECO:0007669"/>
    <property type="project" value="UniProtKB-KW"/>
</dbReference>
<dbReference type="InterPro" id="IPR050744">
    <property type="entry name" value="AI-2_Isomerase_LsrG"/>
</dbReference>
<dbReference type="PANTHER" id="PTHR33336">
    <property type="entry name" value="QUINOL MONOOXYGENASE YGIN-RELATED"/>
    <property type="match status" value="1"/>
</dbReference>
<proteinExistence type="predicted"/>
<keyword evidence="3" id="KW-1185">Reference proteome</keyword>
<accession>A0A4V6CRI7</accession>
<dbReference type="PANTHER" id="PTHR33336:SF1">
    <property type="entry name" value="(4S)-4-HYDROXY-5-PHOSPHONOOXYPENTANE-2,3-DIONE ISOMERASE"/>
    <property type="match status" value="1"/>
</dbReference>
<dbReference type="InterPro" id="IPR007138">
    <property type="entry name" value="ABM_dom"/>
</dbReference>
<dbReference type="AlphaFoldDB" id="A0A4V6CRI7"/>
<dbReference type="RefSeq" id="WP_137450759.1">
    <property type="nucleotide sequence ID" value="NZ_SZZH01000004.1"/>
</dbReference>
<dbReference type="Proteomes" id="UP000306985">
    <property type="component" value="Unassembled WGS sequence"/>
</dbReference>
<dbReference type="InterPro" id="IPR011008">
    <property type="entry name" value="Dimeric_a/b-barrel"/>
</dbReference>
<gene>
    <name evidence="2" type="ORF">FDO65_16105</name>
</gene>
<evidence type="ECO:0000259" key="1">
    <source>
        <dbReference type="PROSITE" id="PS51725"/>
    </source>
</evidence>
<sequence length="106" mass="11668">MLVVLVTVQVKPECLEDFLAATVVNATNSRAEPGILRFDVLQDQSVPEHVTLVEVYRDVAATVAHKETAHYERWRDTVADMMAVPRSSQKFDVVDPAAEAAWSSAG</sequence>
<dbReference type="GO" id="GO:0005829">
    <property type="term" value="C:cytosol"/>
    <property type="evidence" value="ECO:0007669"/>
    <property type="project" value="TreeGrafter"/>
</dbReference>
<evidence type="ECO:0000313" key="2">
    <source>
        <dbReference type="EMBL" id="TKV57675.1"/>
    </source>
</evidence>
<comment type="caution">
    <text evidence="2">The sequence shown here is derived from an EMBL/GenBank/DDBJ whole genome shotgun (WGS) entry which is preliminary data.</text>
</comment>
<keyword evidence="2" id="KW-0560">Oxidoreductase</keyword>
<reference evidence="2 3" key="1">
    <citation type="submission" date="2019-05" db="EMBL/GenBank/DDBJ databases">
        <title>Nakamurella sp. N5BH11, whole genome shotgun sequence.</title>
        <authorList>
            <person name="Tuo L."/>
        </authorList>
    </citation>
    <scope>NUCLEOTIDE SEQUENCE [LARGE SCALE GENOMIC DNA]</scope>
    <source>
        <strain evidence="2 3">N5BH11</strain>
    </source>
</reference>
<dbReference type="EMBL" id="SZZH01000004">
    <property type="protein sequence ID" value="TKV57675.1"/>
    <property type="molecule type" value="Genomic_DNA"/>
</dbReference>
<keyword evidence="2" id="KW-0503">Monooxygenase</keyword>
<protein>
    <submittedName>
        <fullName evidence="2">Antibiotic biosynthesis monooxygenase</fullName>
    </submittedName>
</protein>